<keyword evidence="1" id="KW-0472">Membrane</keyword>
<evidence type="ECO:0000256" key="1">
    <source>
        <dbReference type="SAM" id="Phobius"/>
    </source>
</evidence>
<feature type="transmembrane region" description="Helical" evidence="1">
    <location>
        <begin position="40"/>
        <end position="61"/>
    </location>
</feature>
<feature type="transmembrane region" description="Helical" evidence="1">
    <location>
        <begin position="254"/>
        <end position="276"/>
    </location>
</feature>
<protein>
    <submittedName>
        <fullName evidence="4">PAP2 superfamily protein</fullName>
    </submittedName>
</protein>
<feature type="transmembrane region" description="Helical" evidence="1">
    <location>
        <begin position="153"/>
        <end position="171"/>
    </location>
</feature>
<organism evidence="3 5">
    <name type="scientific">Rhizobium tibeticum</name>
    <dbReference type="NCBI Taxonomy" id="501024"/>
    <lineage>
        <taxon>Bacteria</taxon>
        <taxon>Pseudomonadati</taxon>
        <taxon>Pseudomonadota</taxon>
        <taxon>Alphaproteobacteria</taxon>
        <taxon>Hyphomicrobiales</taxon>
        <taxon>Rhizobiaceae</taxon>
        <taxon>Rhizobium/Agrobacterium group</taxon>
        <taxon>Rhizobium</taxon>
    </lineage>
</organism>
<feature type="transmembrane region" description="Helical" evidence="1">
    <location>
        <begin position="81"/>
        <end position="101"/>
    </location>
</feature>
<accession>A0A1H8H8T2</accession>
<reference evidence="4 6" key="2">
    <citation type="submission" date="2016-10" db="EMBL/GenBank/DDBJ databases">
        <authorList>
            <person name="Varghese N."/>
            <person name="Submissions S."/>
        </authorList>
    </citation>
    <scope>NUCLEOTIDE SEQUENCE [LARGE SCALE GENOMIC DNA]</scope>
    <source>
        <strain evidence="4 6">CGMCC 1.7071</strain>
    </source>
</reference>
<dbReference type="RefSeq" id="WP_244541277.1">
    <property type="nucleotide sequence ID" value="NZ_FNXB01000007.1"/>
</dbReference>
<evidence type="ECO:0000313" key="6">
    <source>
        <dbReference type="Proteomes" id="UP000198939"/>
    </source>
</evidence>
<evidence type="ECO:0000259" key="2">
    <source>
        <dbReference type="Pfam" id="PF14378"/>
    </source>
</evidence>
<dbReference type="Proteomes" id="UP000198939">
    <property type="component" value="Unassembled WGS sequence"/>
</dbReference>
<keyword evidence="1" id="KW-0812">Transmembrane</keyword>
<reference evidence="3" key="3">
    <citation type="submission" date="2016-10" db="EMBL/GenBank/DDBJ databases">
        <authorList>
            <person name="de Groot N.N."/>
        </authorList>
    </citation>
    <scope>NUCLEOTIDE SEQUENCE [LARGE SCALE GENOMIC DNA]</scope>
    <source>
        <strain evidence="3">CCBAU85039</strain>
    </source>
</reference>
<feature type="domain" description="Inositolphosphotransferase Aur1/Ipt1" evidence="2">
    <location>
        <begin position="121"/>
        <end position="320"/>
    </location>
</feature>
<dbReference type="EMBL" id="FOCV01000005">
    <property type="protein sequence ID" value="SEN52596.1"/>
    <property type="molecule type" value="Genomic_DNA"/>
</dbReference>
<proteinExistence type="predicted"/>
<feature type="transmembrane region" description="Helical" evidence="1">
    <location>
        <begin position="283"/>
        <end position="303"/>
    </location>
</feature>
<evidence type="ECO:0000313" key="3">
    <source>
        <dbReference type="EMBL" id="SEH64920.1"/>
    </source>
</evidence>
<feature type="transmembrane region" description="Helical" evidence="1">
    <location>
        <begin position="183"/>
        <end position="210"/>
    </location>
</feature>
<keyword evidence="1" id="KW-1133">Transmembrane helix</keyword>
<dbReference type="EMBL" id="FNXB01000007">
    <property type="protein sequence ID" value="SEH64920.1"/>
    <property type="molecule type" value="Genomic_DNA"/>
</dbReference>
<evidence type="ECO:0000313" key="4">
    <source>
        <dbReference type="EMBL" id="SEN52596.1"/>
    </source>
</evidence>
<keyword evidence="6" id="KW-1185">Reference proteome</keyword>
<dbReference type="InterPro" id="IPR026841">
    <property type="entry name" value="Aur1/Ipt1"/>
</dbReference>
<name>A0A1H8H8T2_9HYPH</name>
<evidence type="ECO:0000313" key="5">
    <source>
        <dbReference type="Proteomes" id="UP000183063"/>
    </source>
</evidence>
<feature type="transmembrane region" description="Helical" evidence="1">
    <location>
        <begin position="7"/>
        <end position="28"/>
    </location>
</feature>
<dbReference type="Pfam" id="PF14378">
    <property type="entry name" value="PAP2_3"/>
    <property type="match status" value="1"/>
</dbReference>
<dbReference type="AlphaFoldDB" id="A0A1H8H8T2"/>
<gene>
    <name evidence="3" type="ORF">RTCCBAU85039_1590</name>
    <name evidence="4" type="ORF">SAMN05216228_100582</name>
</gene>
<dbReference type="Proteomes" id="UP000183063">
    <property type="component" value="Unassembled WGS sequence"/>
</dbReference>
<sequence>MKADVWLYLAVALYVVIGVVLLIAYGHAEMMSFDLYFGQWTYLFLFFMPLTAAILDCAWILLRFDQKRSLAARRAFSPQRLAHLFSGMALLMALMIFQGTFTSIKNLLPIIRGGFIYDQPLANLDALLSFGPDPWRGLLSIAGHDAIVKIVDWNYSILWFLVCFATLFYVATSPRAASIRVRYISMFMLVWVVCGNILAGIFISAGPVFYGAVTGDGQRFAALLSVLNSPDTPTTAGMFQRYLWSLHEHGTSGLGSGISAFPSVHVGLIALNAFFAAEVSRRLGIIAFCYTAFVIASSVYLGWHYAIDGYASVLVVGFGHFTLKTLFDRQSGSATDAAKDAVATA</sequence>
<reference evidence="5" key="1">
    <citation type="submission" date="2016-10" db="EMBL/GenBank/DDBJ databases">
        <authorList>
            <person name="Wibberg D."/>
        </authorList>
    </citation>
    <scope>NUCLEOTIDE SEQUENCE [LARGE SCALE GENOMIC DNA]</scope>
</reference>
<dbReference type="STRING" id="501024.RTCCBAU85039_1590"/>
<dbReference type="GO" id="GO:0016020">
    <property type="term" value="C:membrane"/>
    <property type="evidence" value="ECO:0007669"/>
    <property type="project" value="UniProtKB-SubCell"/>
</dbReference>